<name>K6V2Y4_PLACD</name>
<dbReference type="KEGG" id="pcy:PCYB_004240"/>
<evidence type="ECO:0008006" key="3">
    <source>
        <dbReference type="Google" id="ProtNLM"/>
    </source>
</evidence>
<dbReference type="Proteomes" id="UP000006319">
    <property type="component" value="Unassembled WGS sequence"/>
</dbReference>
<gene>
    <name evidence="1" type="ORF">PCYB_004240</name>
</gene>
<dbReference type="Pfam" id="PF05795">
    <property type="entry name" value="Plasmodium_Vir"/>
    <property type="match status" value="1"/>
</dbReference>
<dbReference type="InterPro" id="IPR008780">
    <property type="entry name" value="Plasmodium_Vir"/>
</dbReference>
<dbReference type="PhylomeDB" id="K6V2Y4"/>
<dbReference type="EMBL" id="DF157573">
    <property type="protein sequence ID" value="GAB69675.1"/>
    <property type="molecule type" value="Genomic_DNA"/>
</dbReference>
<dbReference type="OrthoDB" id="389074at2759"/>
<reference evidence="1 2" key="1">
    <citation type="journal article" date="2012" name="Nat. Genet.">
        <title>Plasmodium cynomolgi genome sequences provide insight into Plasmodium vivax and the monkey malaria clade.</title>
        <authorList>
            <person name="Tachibana S."/>
            <person name="Sullivan S.A."/>
            <person name="Kawai S."/>
            <person name="Nakamura S."/>
            <person name="Kim H.R."/>
            <person name="Goto N."/>
            <person name="Arisue N."/>
            <person name="Palacpac N.M.Q."/>
            <person name="Honma H."/>
            <person name="Yagi M."/>
            <person name="Tougan T."/>
            <person name="Katakai Y."/>
            <person name="Kaneko O."/>
            <person name="Mita T."/>
            <person name="Kita K."/>
            <person name="Yasutomi Y."/>
            <person name="Sutton P.L."/>
            <person name="Shakhbatyan R."/>
            <person name="Horii T."/>
            <person name="Yasunaga T."/>
            <person name="Barnwell J.W."/>
            <person name="Escalante A.A."/>
            <person name="Carlton J.M."/>
            <person name="Tanabe K."/>
        </authorList>
    </citation>
    <scope>NUCLEOTIDE SEQUENCE [LARGE SCALE GENOMIC DNA]</scope>
    <source>
        <strain evidence="1 2">B</strain>
    </source>
</reference>
<organism evidence="1 2">
    <name type="scientific">Plasmodium cynomolgi (strain B)</name>
    <dbReference type="NCBI Taxonomy" id="1120755"/>
    <lineage>
        <taxon>Eukaryota</taxon>
        <taxon>Sar</taxon>
        <taxon>Alveolata</taxon>
        <taxon>Apicomplexa</taxon>
        <taxon>Aconoidasida</taxon>
        <taxon>Haemosporida</taxon>
        <taxon>Plasmodiidae</taxon>
        <taxon>Plasmodium</taxon>
        <taxon>Plasmodium (Plasmodium)</taxon>
    </lineage>
</organism>
<dbReference type="VEuPathDB" id="PlasmoDB:PCYB_004240"/>
<evidence type="ECO:0000313" key="1">
    <source>
        <dbReference type="EMBL" id="GAB69675.1"/>
    </source>
</evidence>
<keyword evidence="2" id="KW-1185">Reference proteome</keyword>
<dbReference type="GeneID" id="14696217"/>
<protein>
    <recommendedName>
        <fullName evidence="3">CYIR protein</fullName>
    </recommendedName>
</protein>
<dbReference type="AlphaFoldDB" id="K6V2Y4"/>
<dbReference type="RefSeq" id="XP_004227893.1">
    <property type="nucleotide sequence ID" value="XM_004227845.1"/>
</dbReference>
<accession>K6V2Y4</accession>
<sequence>MPLIELQSEIFYDKLKFSNEELNKNTEECKLLHFIDRQDSEIIGICKYLVKYLKTNYKNEIEEHLKDQHCNLLSLWIIEQLIEKFPGDYESDIDNCLRLLYVYPYDNWKKSKDLYEYFVNYDKFNKLDDITDEQCKEYEDYFQNKSPLYDEFDTLYIKAFKDQNNVFYRKCKDYNPKNPIRKLKCEKKISEQEKSNGVSPDTDIIVRTEFSGINPNSTKTFGNVFLGVVATSMISGLLYKVNQILIKHTDCINF</sequence>
<proteinExistence type="predicted"/>
<evidence type="ECO:0000313" key="2">
    <source>
        <dbReference type="Proteomes" id="UP000006319"/>
    </source>
</evidence>